<name>A0ABT2S6Q4_9FIRM</name>
<evidence type="ECO:0000256" key="4">
    <source>
        <dbReference type="SAM" id="MobiDB-lite"/>
    </source>
</evidence>
<organism evidence="7 8">
    <name type="scientific">Dorea ammoniilytica</name>
    <dbReference type="NCBI Taxonomy" id="2981788"/>
    <lineage>
        <taxon>Bacteria</taxon>
        <taxon>Bacillati</taxon>
        <taxon>Bacillota</taxon>
        <taxon>Clostridia</taxon>
        <taxon>Lachnospirales</taxon>
        <taxon>Lachnospiraceae</taxon>
        <taxon>Dorea</taxon>
    </lineage>
</organism>
<dbReference type="PANTHER" id="PTHR46847">
    <property type="entry name" value="D-ALLOSE-BINDING PERIPLASMIC PROTEIN-RELATED"/>
    <property type="match status" value="1"/>
</dbReference>
<evidence type="ECO:0000256" key="2">
    <source>
        <dbReference type="ARBA" id="ARBA00007639"/>
    </source>
</evidence>
<dbReference type="InterPro" id="IPR025997">
    <property type="entry name" value="SBP_2_dom"/>
</dbReference>
<evidence type="ECO:0000313" key="8">
    <source>
        <dbReference type="Proteomes" id="UP001207605"/>
    </source>
</evidence>
<dbReference type="CDD" id="cd06320">
    <property type="entry name" value="PBP1_allose_binding"/>
    <property type="match status" value="1"/>
</dbReference>
<dbReference type="Proteomes" id="UP001207605">
    <property type="component" value="Unassembled WGS sequence"/>
</dbReference>
<reference evidence="7 8" key="1">
    <citation type="journal article" date="2021" name="ISME Commun">
        <title>Automated analysis of genomic sequences facilitates high-throughput and comprehensive description of bacteria.</title>
        <authorList>
            <person name="Hitch T.C.A."/>
        </authorList>
    </citation>
    <scope>NUCLEOTIDE SEQUENCE [LARGE SCALE GENOMIC DNA]</scope>
    <source>
        <strain evidence="7 8">Sanger_02</strain>
    </source>
</reference>
<feature type="domain" description="Periplasmic binding protein" evidence="6">
    <location>
        <begin position="86"/>
        <end position="343"/>
    </location>
</feature>
<dbReference type="PANTHER" id="PTHR46847:SF1">
    <property type="entry name" value="D-ALLOSE-BINDING PERIPLASMIC PROTEIN-RELATED"/>
    <property type="match status" value="1"/>
</dbReference>
<feature type="region of interest" description="Disordered" evidence="4">
    <location>
        <begin position="21"/>
        <end position="52"/>
    </location>
</feature>
<dbReference type="InterPro" id="IPR028082">
    <property type="entry name" value="Peripla_BP_I"/>
</dbReference>
<dbReference type="PROSITE" id="PS51257">
    <property type="entry name" value="PROKAR_LIPOPROTEIN"/>
    <property type="match status" value="1"/>
</dbReference>
<feature type="signal peptide" evidence="5">
    <location>
        <begin position="1"/>
        <end position="19"/>
    </location>
</feature>
<evidence type="ECO:0000256" key="1">
    <source>
        <dbReference type="ARBA" id="ARBA00004196"/>
    </source>
</evidence>
<feature type="chain" id="PRO_5045367286" evidence="5">
    <location>
        <begin position="20"/>
        <end position="368"/>
    </location>
</feature>
<dbReference type="SUPFAM" id="SSF53822">
    <property type="entry name" value="Periplasmic binding protein-like I"/>
    <property type="match status" value="1"/>
</dbReference>
<dbReference type="Gene3D" id="3.40.50.2300">
    <property type="match status" value="2"/>
</dbReference>
<comment type="caution">
    <text evidence="7">The sequence shown here is derived from an EMBL/GenBank/DDBJ whole genome shotgun (WGS) entry which is preliminary data.</text>
</comment>
<gene>
    <name evidence="7" type="ORF">OCV65_07590</name>
</gene>
<accession>A0ABT2S6Q4</accession>
<protein>
    <submittedName>
        <fullName evidence="7">Substrate-binding domain-containing protein</fullName>
    </submittedName>
</protein>
<comment type="subcellular location">
    <subcellularLocation>
        <location evidence="1">Cell envelope</location>
    </subcellularLocation>
</comment>
<keyword evidence="3 5" id="KW-0732">Signal</keyword>
<evidence type="ECO:0000313" key="7">
    <source>
        <dbReference type="EMBL" id="MCU6700092.1"/>
    </source>
</evidence>
<dbReference type="RefSeq" id="WP_262581549.1">
    <property type="nucleotide sequence ID" value="NZ_JAOQJV010000008.1"/>
</dbReference>
<dbReference type="EMBL" id="JAOQJV010000008">
    <property type="protein sequence ID" value="MCU6700092.1"/>
    <property type="molecule type" value="Genomic_DNA"/>
</dbReference>
<evidence type="ECO:0000256" key="3">
    <source>
        <dbReference type="ARBA" id="ARBA00022729"/>
    </source>
</evidence>
<evidence type="ECO:0000259" key="6">
    <source>
        <dbReference type="Pfam" id="PF13407"/>
    </source>
</evidence>
<sequence>MKKKLVSILLCVSMVSAMVAGCGSSSSDEKKEDTKTEDTEKKDDAKEDDASGEDTLFAQAMAQVDEDFAPLPKKDSGVKLAAIESTLANSFWVTMQEGYEDTAKEYGVDIDVQATDSDTDTAGQLNILENMLVKDYAAIAVSPLTGDCLISGIVKANQDEVPIITTGNEVDADALKEAGGSLTGMITVDFKSQGEMGAQYIIDNNKSDSKKVAVIAGNEGGTQADARRDGAKEAFEAAGYDVVAVEQCDFDVQKAYDAATAIIEANPDLAGIACGNDDMALGVVKALQEKDMKDQVMVVGVDFTEEAKAAIEDGTYDATVAMSPYLMGREAVIMMLKALEGQEVTSIGDSTPMALVNADNVAEMSDWH</sequence>
<keyword evidence="8" id="KW-1185">Reference proteome</keyword>
<evidence type="ECO:0000256" key="5">
    <source>
        <dbReference type="SAM" id="SignalP"/>
    </source>
</evidence>
<proteinExistence type="inferred from homology"/>
<dbReference type="Pfam" id="PF13407">
    <property type="entry name" value="Peripla_BP_4"/>
    <property type="match status" value="1"/>
</dbReference>
<comment type="similarity">
    <text evidence="2">Belongs to the bacterial solute-binding protein 2 family.</text>
</comment>
<feature type="compositionally biased region" description="Basic and acidic residues" evidence="4">
    <location>
        <begin position="27"/>
        <end position="49"/>
    </location>
</feature>